<evidence type="ECO:0000313" key="4">
    <source>
        <dbReference type="EMBL" id="WRL63973.1"/>
    </source>
</evidence>
<gene>
    <name evidence="4" type="ORF">U6N30_30995</name>
</gene>
<name>A0ABZ1AZH6_9ACTN</name>
<accession>A0ABZ1AZH6</accession>
<protein>
    <submittedName>
        <fullName evidence="4">SDR family NAD(P)-dependent oxidoreductase</fullName>
    </submittedName>
</protein>
<dbReference type="Gene3D" id="3.40.50.720">
    <property type="entry name" value="NAD(P)-binding Rossmann-like Domain"/>
    <property type="match status" value="1"/>
</dbReference>
<reference evidence="4 5" key="1">
    <citation type="submission" date="2023-12" db="EMBL/GenBank/DDBJ databases">
        <title>Blastococcus brunescens sp. nov., an actonobacterium isolated from sandstone collected in sahara desert.</title>
        <authorList>
            <person name="Gtari M."/>
            <person name="Ghodhbane F."/>
        </authorList>
    </citation>
    <scope>NUCLEOTIDE SEQUENCE [LARGE SCALE GENOMIC DNA]</scope>
    <source>
        <strain evidence="4 5">BMG 8361</strain>
    </source>
</reference>
<dbReference type="PANTHER" id="PTHR24320:SF148">
    <property type="entry name" value="NAD(P)-BINDING ROSSMANN-FOLD SUPERFAMILY PROTEIN"/>
    <property type="match status" value="1"/>
</dbReference>
<dbReference type="Proteomes" id="UP001324287">
    <property type="component" value="Chromosome"/>
</dbReference>
<evidence type="ECO:0000256" key="1">
    <source>
        <dbReference type="ARBA" id="ARBA00006484"/>
    </source>
</evidence>
<keyword evidence="5" id="KW-1185">Reference proteome</keyword>
<sequence length="346" mass="36073">MAWTEKDIPDLTGRTAVVTGANGGLGFQTALALAGAGAHVVVAARDSAKTTAAVARIAERYPAASLEVVPLDLGDLSVVKAAAEKVLAGHERVDILVNNAGVMAMPQRETADGFEMQLGINHLGHWTLTAHLMPALLAAPAARVVTVTSTARHRARRLDPDDPHLRRNYGAWASYARSKMANLHFGLGLQQQFERAGVAAQSLLAHPGLSNTDLQARSVREGGAGWIGAFFEVMTARSGMTPFEGARPQLRAAADPLARAGTCTPRATAPTAQPSAARSSAASTCRGRSTTCGRSPSKRLVSGSSCDSRRERTEKCPTGGSASLQRPVISVSCGGRGGSRPGRRSG</sequence>
<dbReference type="PRINTS" id="PR00081">
    <property type="entry name" value="GDHRDH"/>
</dbReference>
<evidence type="ECO:0000256" key="2">
    <source>
        <dbReference type="ARBA" id="ARBA00023002"/>
    </source>
</evidence>
<dbReference type="InterPro" id="IPR036291">
    <property type="entry name" value="NAD(P)-bd_dom_sf"/>
</dbReference>
<dbReference type="PANTHER" id="PTHR24320">
    <property type="entry name" value="RETINOL DEHYDROGENASE"/>
    <property type="match status" value="1"/>
</dbReference>
<evidence type="ECO:0000256" key="3">
    <source>
        <dbReference type="SAM" id="MobiDB-lite"/>
    </source>
</evidence>
<organism evidence="4 5">
    <name type="scientific">Blastococcus brunescens</name>
    <dbReference type="NCBI Taxonomy" id="1564165"/>
    <lineage>
        <taxon>Bacteria</taxon>
        <taxon>Bacillati</taxon>
        <taxon>Actinomycetota</taxon>
        <taxon>Actinomycetes</taxon>
        <taxon>Geodermatophilales</taxon>
        <taxon>Geodermatophilaceae</taxon>
        <taxon>Blastococcus</taxon>
    </lineage>
</organism>
<dbReference type="InterPro" id="IPR002347">
    <property type="entry name" value="SDR_fam"/>
</dbReference>
<feature type="region of interest" description="Disordered" evidence="3">
    <location>
        <begin position="261"/>
        <end position="346"/>
    </location>
</feature>
<dbReference type="RefSeq" id="WP_324275303.1">
    <property type="nucleotide sequence ID" value="NZ_CP141261.1"/>
</dbReference>
<evidence type="ECO:0000313" key="5">
    <source>
        <dbReference type="Proteomes" id="UP001324287"/>
    </source>
</evidence>
<dbReference type="Pfam" id="PF00106">
    <property type="entry name" value="adh_short"/>
    <property type="match status" value="1"/>
</dbReference>
<dbReference type="SUPFAM" id="SSF51735">
    <property type="entry name" value="NAD(P)-binding Rossmann-fold domains"/>
    <property type="match status" value="1"/>
</dbReference>
<keyword evidence="2" id="KW-0560">Oxidoreductase</keyword>
<comment type="similarity">
    <text evidence="1">Belongs to the short-chain dehydrogenases/reductases (SDR) family.</text>
</comment>
<feature type="compositionally biased region" description="Low complexity" evidence="3">
    <location>
        <begin position="261"/>
        <end position="291"/>
    </location>
</feature>
<dbReference type="EMBL" id="CP141261">
    <property type="protein sequence ID" value="WRL63973.1"/>
    <property type="molecule type" value="Genomic_DNA"/>
</dbReference>
<proteinExistence type="inferred from homology"/>